<proteinExistence type="inferred from homology"/>
<dbReference type="AlphaFoldDB" id="A0A1T4ME32"/>
<dbReference type="Proteomes" id="UP000191153">
    <property type="component" value="Unassembled WGS sequence"/>
</dbReference>
<dbReference type="PANTHER" id="PTHR30469">
    <property type="entry name" value="MULTIDRUG RESISTANCE PROTEIN MDTA"/>
    <property type="match status" value="1"/>
</dbReference>
<feature type="coiled-coil region" evidence="2">
    <location>
        <begin position="95"/>
        <end position="153"/>
    </location>
</feature>
<evidence type="ECO:0000256" key="1">
    <source>
        <dbReference type="ARBA" id="ARBA00009477"/>
    </source>
</evidence>
<dbReference type="PROSITE" id="PS51257">
    <property type="entry name" value="PROKAR_LIPOPROTEIN"/>
    <property type="match status" value="1"/>
</dbReference>
<dbReference type="STRING" id="180163.SAMN02745174_01172"/>
<sequence>MKKKIIFIIILGSIFLGCEKKKVEKIEKKEKSTVETQIAKIENASGFIDVDGVIEAKDTKKIFVDKKLKVKEVYIQEGDYVEKGELLMTFDETERNKIKRTLAKEEINLSKLKRNYNVAKELYKIGGTSSNDVKELAEEIKIVQLNIEGYKEDLSKTAEKIISPVSGTVISLYAQDNYSVNTDEPLLELADLSDIKILLEVPEYNIKDIKLNQSLLIKPEVFEKKKSFQGEVIKISRISRVSKTTSENIVEVEVKPEKEIPYIIPGFKVSARIYTENKRPEVLIPDRALNYEDGKYFVYVQNENKNIEKQYVEFEDIKGDKVIIKNGIKEGDIYFLNPRKDIKNS</sequence>
<name>A0A1T4ME32_9FUSO</name>
<reference evidence="3 4" key="1">
    <citation type="submission" date="2017-02" db="EMBL/GenBank/DDBJ databases">
        <authorList>
            <person name="Peterson S.W."/>
        </authorList>
    </citation>
    <scope>NUCLEOTIDE SEQUENCE [LARGE SCALE GENOMIC DNA]</scope>
    <source>
        <strain evidence="3 4">ATCC 700028</strain>
    </source>
</reference>
<organism evidence="3 4">
    <name type="scientific">Cetobacterium ceti</name>
    <dbReference type="NCBI Taxonomy" id="180163"/>
    <lineage>
        <taxon>Bacteria</taxon>
        <taxon>Fusobacteriati</taxon>
        <taxon>Fusobacteriota</taxon>
        <taxon>Fusobacteriia</taxon>
        <taxon>Fusobacteriales</taxon>
        <taxon>Fusobacteriaceae</taxon>
        <taxon>Cetobacterium</taxon>
    </lineage>
</organism>
<keyword evidence="2" id="KW-0175">Coiled coil</keyword>
<protein>
    <submittedName>
        <fullName evidence="3">RND family efflux transporter, MFP subunit</fullName>
    </submittedName>
</protein>
<accession>A0A1T4ME32</accession>
<dbReference type="SUPFAM" id="SSF111369">
    <property type="entry name" value="HlyD-like secretion proteins"/>
    <property type="match status" value="1"/>
</dbReference>
<comment type="similarity">
    <text evidence="1">Belongs to the membrane fusion protein (MFP) (TC 8.A.1) family.</text>
</comment>
<keyword evidence="4" id="KW-1185">Reference proteome</keyword>
<dbReference type="OrthoDB" id="95736at2"/>
<dbReference type="Gene3D" id="2.40.420.20">
    <property type="match status" value="1"/>
</dbReference>
<dbReference type="Gene3D" id="2.40.30.170">
    <property type="match status" value="1"/>
</dbReference>
<evidence type="ECO:0000256" key="2">
    <source>
        <dbReference type="SAM" id="Coils"/>
    </source>
</evidence>
<dbReference type="Gene3D" id="2.40.50.100">
    <property type="match status" value="1"/>
</dbReference>
<dbReference type="PANTHER" id="PTHR30469:SF15">
    <property type="entry name" value="HLYD FAMILY OF SECRETION PROTEINS"/>
    <property type="match status" value="1"/>
</dbReference>
<dbReference type="GO" id="GO:1990281">
    <property type="term" value="C:efflux pump complex"/>
    <property type="evidence" value="ECO:0007669"/>
    <property type="project" value="TreeGrafter"/>
</dbReference>
<dbReference type="NCBIfam" id="TIGR01730">
    <property type="entry name" value="RND_mfp"/>
    <property type="match status" value="1"/>
</dbReference>
<gene>
    <name evidence="3" type="ORF">SAMN02745174_01172</name>
</gene>
<dbReference type="EMBL" id="FUWX01000008">
    <property type="protein sequence ID" value="SJZ65038.1"/>
    <property type="molecule type" value="Genomic_DNA"/>
</dbReference>
<dbReference type="RefSeq" id="WP_078693668.1">
    <property type="nucleotide sequence ID" value="NZ_FUWX01000008.1"/>
</dbReference>
<evidence type="ECO:0000313" key="3">
    <source>
        <dbReference type="EMBL" id="SJZ65038.1"/>
    </source>
</evidence>
<evidence type="ECO:0000313" key="4">
    <source>
        <dbReference type="Proteomes" id="UP000191153"/>
    </source>
</evidence>
<dbReference type="InterPro" id="IPR006143">
    <property type="entry name" value="RND_pump_MFP"/>
</dbReference>
<dbReference type="GO" id="GO:0015562">
    <property type="term" value="F:efflux transmembrane transporter activity"/>
    <property type="evidence" value="ECO:0007669"/>
    <property type="project" value="TreeGrafter"/>
</dbReference>